<sequence length="311" mass="34250">MEGQQAIDTSGGKPHHRNMRILITILALFWVQAAWAEPPDLQCSSTKWGQSHCIRGAHFVYDTCNAIAVFSERHGLNRDFFARLIWQESRFDPNALSHANARGIAQFIPSTAALRGLADPYNPADALEHSAQYLAEMSRRYGNEGLAAIGYNGGERRVEGFLQGGGLADETIAYVPIITGLDAETWRDAPPEKPDFRLSKTEDFLPACYAMGKARRLTPLKQPEPPLKPWGVQIAFGKSKAQAQAAYARRIASCPAPFSGEKPDYIKVKHRASRQKGFVMARVSRNSREAADKLCATVRAAGCTCAVYANK</sequence>
<evidence type="ECO:0000313" key="5">
    <source>
        <dbReference type="Proteomes" id="UP000198977"/>
    </source>
</evidence>
<dbReference type="Proteomes" id="UP000198977">
    <property type="component" value="Unassembled WGS sequence"/>
</dbReference>
<comment type="similarity">
    <text evidence="1">Belongs to the transglycosylase Slt family.</text>
</comment>
<dbReference type="Gene3D" id="1.10.530.10">
    <property type="match status" value="1"/>
</dbReference>
<proteinExistence type="inferred from homology"/>
<comment type="similarity">
    <text evidence="2">Belongs to the virb1 family.</text>
</comment>
<dbReference type="SUPFAM" id="SSF53955">
    <property type="entry name" value="Lysozyme-like"/>
    <property type="match status" value="1"/>
</dbReference>
<evidence type="ECO:0000256" key="1">
    <source>
        <dbReference type="ARBA" id="ARBA00007734"/>
    </source>
</evidence>
<organism evidence="4 5">
    <name type="scientific">Sulfitobacter brevis</name>
    <dbReference type="NCBI Taxonomy" id="74348"/>
    <lineage>
        <taxon>Bacteria</taxon>
        <taxon>Pseudomonadati</taxon>
        <taxon>Pseudomonadota</taxon>
        <taxon>Alphaproteobacteria</taxon>
        <taxon>Rhodobacterales</taxon>
        <taxon>Roseobacteraceae</taxon>
        <taxon>Sulfitobacter</taxon>
    </lineage>
</organism>
<name>A0A1I1Z2G7_9RHOB</name>
<dbReference type="InterPro" id="IPR008258">
    <property type="entry name" value="Transglycosylase_SLT_dom_1"/>
</dbReference>
<evidence type="ECO:0000259" key="3">
    <source>
        <dbReference type="Pfam" id="PF01464"/>
    </source>
</evidence>
<dbReference type="PANTHER" id="PTHR37423">
    <property type="entry name" value="SOLUBLE LYTIC MUREIN TRANSGLYCOSYLASE-RELATED"/>
    <property type="match status" value="1"/>
</dbReference>
<dbReference type="EMBL" id="FOMW01000006">
    <property type="protein sequence ID" value="SFE25919.1"/>
    <property type="molecule type" value="Genomic_DNA"/>
</dbReference>
<dbReference type="AlphaFoldDB" id="A0A1I1Z2G7"/>
<dbReference type="Pfam" id="PF01464">
    <property type="entry name" value="SLT"/>
    <property type="match status" value="1"/>
</dbReference>
<dbReference type="CDD" id="cd00254">
    <property type="entry name" value="LT-like"/>
    <property type="match status" value="1"/>
</dbReference>
<dbReference type="STRING" id="74348.SAMN04488523_10632"/>
<evidence type="ECO:0000256" key="2">
    <source>
        <dbReference type="ARBA" id="ARBA00009387"/>
    </source>
</evidence>
<accession>A0A1I1Z2G7</accession>
<dbReference type="RefSeq" id="WP_245766314.1">
    <property type="nucleotide sequence ID" value="NZ_FOMW01000006.1"/>
</dbReference>
<dbReference type="InterPro" id="IPR023346">
    <property type="entry name" value="Lysozyme-like_dom_sf"/>
</dbReference>
<feature type="domain" description="Transglycosylase SLT" evidence="3">
    <location>
        <begin position="71"/>
        <end position="159"/>
    </location>
</feature>
<dbReference type="PANTHER" id="PTHR37423:SF2">
    <property type="entry name" value="MEMBRANE-BOUND LYTIC MUREIN TRANSGLYCOSYLASE C"/>
    <property type="match status" value="1"/>
</dbReference>
<reference evidence="4 5" key="1">
    <citation type="submission" date="2016-10" db="EMBL/GenBank/DDBJ databases">
        <authorList>
            <person name="de Groot N.N."/>
        </authorList>
    </citation>
    <scope>NUCLEOTIDE SEQUENCE [LARGE SCALE GENOMIC DNA]</scope>
    <source>
        <strain evidence="4 5">DSM 11443</strain>
    </source>
</reference>
<gene>
    <name evidence="4" type="ORF">SAMN04488523_10632</name>
</gene>
<keyword evidence="5" id="KW-1185">Reference proteome</keyword>
<evidence type="ECO:0000313" key="4">
    <source>
        <dbReference type="EMBL" id="SFE25919.1"/>
    </source>
</evidence>
<protein>
    <submittedName>
        <fullName evidence="4">Sporulation related domain-containing protein</fullName>
    </submittedName>
</protein>